<reference evidence="1 2" key="1">
    <citation type="submission" date="2014-05" db="EMBL/GenBank/DDBJ databases">
        <title>Genome Sequence of Flavobacterium sp. EM1321.</title>
        <authorList>
            <person name="Shin S.-K."/>
            <person name="Yi H."/>
        </authorList>
    </citation>
    <scope>NUCLEOTIDE SEQUENCE [LARGE SCALE GENOMIC DNA]</scope>
    <source>
        <strain evidence="1 2">EM1321</strain>
    </source>
</reference>
<organism evidence="1 2">
    <name type="scientific">Flavobacterium seoulense</name>
    <dbReference type="NCBI Taxonomy" id="1492738"/>
    <lineage>
        <taxon>Bacteria</taxon>
        <taxon>Pseudomonadati</taxon>
        <taxon>Bacteroidota</taxon>
        <taxon>Flavobacteriia</taxon>
        <taxon>Flavobacteriales</taxon>
        <taxon>Flavobacteriaceae</taxon>
        <taxon>Flavobacterium</taxon>
    </lineage>
</organism>
<dbReference type="EMBL" id="JNCA01000021">
    <property type="protein sequence ID" value="KDN54550.1"/>
    <property type="molecule type" value="Genomic_DNA"/>
</dbReference>
<dbReference type="STRING" id="1492738.FEM21_22730"/>
<accession>A0A066WV49</accession>
<sequence>MTKSCQFGLVNFVKKTKKSSFNSAIISFKKKLLALSLHLDIFQHTIT</sequence>
<dbReference type="AlphaFoldDB" id="A0A066WV49"/>
<protein>
    <submittedName>
        <fullName evidence="1">Uncharacterized protein</fullName>
    </submittedName>
</protein>
<evidence type="ECO:0000313" key="2">
    <source>
        <dbReference type="Proteomes" id="UP000027064"/>
    </source>
</evidence>
<dbReference type="Proteomes" id="UP000027064">
    <property type="component" value="Unassembled WGS sequence"/>
</dbReference>
<gene>
    <name evidence="1" type="ORF">FEM21_22730</name>
</gene>
<proteinExistence type="predicted"/>
<comment type="caution">
    <text evidence="1">The sequence shown here is derived from an EMBL/GenBank/DDBJ whole genome shotgun (WGS) entry which is preliminary data.</text>
</comment>
<keyword evidence="2" id="KW-1185">Reference proteome</keyword>
<name>A0A066WV49_9FLAO</name>
<evidence type="ECO:0000313" key="1">
    <source>
        <dbReference type="EMBL" id="KDN54550.1"/>
    </source>
</evidence>